<dbReference type="GO" id="GO:0008168">
    <property type="term" value="F:methyltransferase activity"/>
    <property type="evidence" value="ECO:0007669"/>
    <property type="project" value="UniProtKB-KW"/>
</dbReference>
<reference evidence="3 4" key="1">
    <citation type="submission" date="2019-11" db="EMBL/GenBank/DDBJ databases">
        <title>Whole-genome sequence of the anaerobic purple sulfur bacterium Allochromatium palmeri DSM 15591.</title>
        <authorList>
            <person name="Kyndt J.A."/>
            <person name="Meyer T.E."/>
        </authorList>
    </citation>
    <scope>NUCLEOTIDE SEQUENCE [LARGE SCALE GENOMIC DNA]</scope>
    <source>
        <strain evidence="3 4">DSM 15591</strain>
    </source>
</reference>
<dbReference type="OrthoDB" id="189417at2"/>
<keyword evidence="1" id="KW-0489">Methyltransferase</keyword>
<dbReference type="Proteomes" id="UP000434044">
    <property type="component" value="Unassembled WGS sequence"/>
</dbReference>
<keyword evidence="2" id="KW-0808">Transferase</keyword>
<evidence type="ECO:0000256" key="2">
    <source>
        <dbReference type="ARBA" id="ARBA00022679"/>
    </source>
</evidence>
<gene>
    <name evidence="3" type="ORF">GJ668_05930</name>
</gene>
<dbReference type="GO" id="GO:0032259">
    <property type="term" value="P:methylation"/>
    <property type="evidence" value="ECO:0007669"/>
    <property type="project" value="UniProtKB-KW"/>
</dbReference>
<dbReference type="GO" id="GO:0005886">
    <property type="term" value="C:plasma membrane"/>
    <property type="evidence" value="ECO:0007669"/>
    <property type="project" value="TreeGrafter"/>
</dbReference>
<protein>
    <submittedName>
        <fullName evidence="3">Cephalosporin hydroxylase</fullName>
    </submittedName>
</protein>
<evidence type="ECO:0000313" key="3">
    <source>
        <dbReference type="EMBL" id="MTW20635.1"/>
    </source>
</evidence>
<dbReference type="InterPro" id="IPR007072">
    <property type="entry name" value="RNMT_CmcI"/>
</dbReference>
<dbReference type="EMBL" id="WNKT01000008">
    <property type="protein sequence ID" value="MTW20635.1"/>
    <property type="molecule type" value="Genomic_DNA"/>
</dbReference>
<comment type="caution">
    <text evidence="3">The sequence shown here is derived from an EMBL/GenBank/DDBJ whole genome shotgun (WGS) entry which is preliminary data.</text>
</comment>
<keyword evidence="4" id="KW-1185">Reference proteome</keyword>
<dbReference type="AlphaFoldDB" id="A0A6N8E918"/>
<dbReference type="PANTHER" id="PTHR40048:SF1">
    <property type="entry name" value="RHAMNOSYL O-METHYLTRANSFERASE"/>
    <property type="match status" value="1"/>
</dbReference>
<dbReference type="InterPro" id="IPR029063">
    <property type="entry name" value="SAM-dependent_MTases_sf"/>
</dbReference>
<dbReference type="GO" id="GO:0008610">
    <property type="term" value="P:lipid biosynthetic process"/>
    <property type="evidence" value="ECO:0007669"/>
    <property type="project" value="InterPro"/>
</dbReference>
<dbReference type="PANTHER" id="PTHR40048">
    <property type="entry name" value="RHAMNOSYL O-METHYLTRANSFERASE"/>
    <property type="match status" value="1"/>
</dbReference>
<evidence type="ECO:0000256" key="1">
    <source>
        <dbReference type="ARBA" id="ARBA00022603"/>
    </source>
</evidence>
<dbReference type="GO" id="GO:0071770">
    <property type="term" value="P:DIM/DIP cell wall layer assembly"/>
    <property type="evidence" value="ECO:0007669"/>
    <property type="project" value="TreeGrafter"/>
</dbReference>
<proteinExistence type="predicted"/>
<dbReference type="SUPFAM" id="SSF53335">
    <property type="entry name" value="S-adenosyl-L-methionine-dependent methyltransferases"/>
    <property type="match status" value="1"/>
</dbReference>
<name>A0A6N8E918_9GAMM</name>
<organism evidence="3 4">
    <name type="scientific">Allochromatium palmeri</name>
    <dbReference type="NCBI Taxonomy" id="231048"/>
    <lineage>
        <taxon>Bacteria</taxon>
        <taxon>Pseudomonadati</taxon>
        <taxon>Pseudomonadota</taxon>
        <taxon>Gammaproteobacteria</taxon>
        <taxon>Chromatiales</taxon>
        <taxon>Chromatiaceae</taxon>
        <taxon>Allochromatium</taxon>
    </lineage>
</organism>
<evidence type="ECO:0000313" key="4">
    <source>
        <dbReference type="Proteomes" id="UP000434044"/>
    </source>
</evidence>
<dbReference type="Pfam" id="PF04989">
    <property type="entry name" value="RMNT_CmcI"/>
    <property type="match status" value="1"/>
</dbReference>
<accession>A0A6N8E918</accession>
<sequence>MSEFKQEVSARIAENGENRQMAAAAQAFLHVSTQPKYCYNFAWLDRPIIQYPQDIVAIQELIWSVKPDLIIETGIAHGGSLILSASMLALLDYNDAVEAGTLLDPAKPKRRVLGIDIDIRAHNRAAIEAHPMASRIQMIEGSSIAPDIVEQVKAIAANHNRILVCLDSMHTHEHVLAELEAYAPLTSIDSYCVVFDTIIEDLPADMYPDRPWGPGNNPKSAVRAYLKRHPEFEIDYSIQHKLMITVAPDGYLRRVR</sequence>
<dbReference type="Gene3D" id="3.40.50.150">
    <property type="entry name" value="Vaccinia Virus protein VP39"/>
    <property type="match status" value="1"/>
</dbReference>